<dbReference type="Pfam" id="PF12833">
    <property type="entry name" value="HTH_18"/>
    <property type="match status" value="1"/>
</dbReference>
<dbReference type="GO" id="GO:0003700">
    <property type="term" value="F:DNA-binding transcription factor activity"/>
    <property type="evidence" value="ECO:0007669"/>
    <property type="project" value="InterPro"/>
</dbReference>
<dbReference type="RefSeq" id="WP_126678839.1">
    <property type="nucleotide sequence ID" value="NZ_CAUUVU010000007.1"/>
</dbReference>
<name>A0A3S0WKS8_9BACT</name>
<sequence length="292" mass="33952">MKIKNINDITIDSARKIYNGSHIDNDLLLIDNIENLPLPNEPRRMKCILLGICLHGKVQYSVDTEEHLVKAGDVIIINEGTVTDNYMLSPDCKGIAILMSYDFFRETIKGMHELSQLFLFSRTHPVFSLSQDEITAIKAYFRAIKYKVDDNAHHFRADVVRSLMMSMIYDISNVIYRIQAANDKRQTRAEAIFASFIKLVEDNFRHERRVGWYGEQLCITPKYLSETVKMVSKRTPIEWIDNYVTLEMRVLLKNTNMSIKEIAQELHFPNQSFLGKFFKEHVGMSPTDYRKS</sequence>
<dbReference type="PANTHER" id="PTHR43280:SF32">
    <property type="entry name" value="TRANSCRIPTIONAL REGULATORY PROTEIN"/>
    <property type="match status" value="1"/>
</dbReference>
<proteinExistence type="predicted"/>
<keyword evidence="2" id="KW-0238">DNA-binding</keyword>
<dbReference type="Proteomes" id="UP000278983">
    <property type="component" value="Unassembled WGS sequence"/>
</dbReference>
<reference evidence="5 6" key="1">
    <citation type="submission" date="2018-12" db="EMBL/GenBank/DDBJ databases">
        <title>Genome sequencing of Prevotella sp. KCOM 3155 (= JS262).</title>
        <authorList>
            <person name="Kook J.-K."/>
            <person name="Park S.-N."/>
            <person name="Lim Y.K."/>
        </authorList>
    </citation>
    <scope>NUCLEOTIDE SEQUENCE [LARGE SCALE GENOMIC DNA]</scope>
    <source>
        <strain evidence="5 6">KCOM 3155</strain>
    </source>
</reference>
<accession>A0A3S0WKS8</accession>
<dbReference type="PANTHER" id="PTHR43280">
    <property type="entry name" value="ARAC-FAMILY TRANSCRIPTIONAL REGULATOR"/>
    <property type="match status" value="1"/>
</dbReference>
<dbReference type="PROSITE" id="PS01124">
    <property type="entry name" value="HTH_ARAC_FAMILY_2"/>
    <property type="match status" value="1"/>
</dbReference>
<evidence type="ECO:0000313" key="5">
    <source>
        <dbReference type="EMBL" id="RUL59733.1"/>
    </source>
</evidence>
<feature type="domain" description="HTH araC/xylS-type" evidence="4">
    <location>
        <begin position="194"/>
        <end position="292"/>
    </location>
</feature>
<dbReference type="EMBL" id="RYYU01000001">
    <property type="protein sequence ID" value="RUL59733.1"/>
    <property type="molecule type" value="Genomic_DNA"/>
</dbReference>
<dbReference type="Pfam" id="PF02311">
    <property type="entry name" value="AraC_binding"/>
    <property type="match status" value="1"/>
</dbReference>
<dbReference type="AlphaFoldDB" id="A0A3S0WKS8"/>
<evidence type="ECO:0000313" key="6">
    <source>
        <dbReference type="Proteomes" id="UP000278983"/>
    </source>
</evidence>
<gene>
    <name evidence="5" type="ORF">EHV08_08165</name>
</gene>
<dbReference type="OrthoDB" id="1372329at2"/>
<dbReference type="InterPro" id="IPR009057">
    <property type="entry name" value="Homeodomain-like_sf"/>
</dbReference>
<evidence type="ECO:0000259" key="4">
    <source>
        <dbReference type="PROSITE" id="PS01124"/>
    </source>
</evidence>
<evidence type="ECO:0000256" key="3">
    <source>
        <dbReference type="ARBA" id="ARBA00023163"/>
    </source>
</evidence>
<dbReference type="InterPro" id="IPR037923">
    <property type="entry name" value="HTH-like"/>
</dbReference>
<dbReference type="InterPro" id="IPR003313">
    <property type="entry name" value="AraC-bd"/>
</dbReference>
<comment type="caution">
    <text evidence="5">The sequence shown here is derived from an EMBL/GenBank/DDBJ whole genome shotgun (WGS) entry which is preliminary data.</text>
</comment>
<dbReference type="InterPro" id="IPR018060">
    <property type="entry name" value="HTH_AraC"/>
</dbReference>
<dbReference type="SUPFAM" id="SSF51215">
    <property type="entry name" value="Regulatory protein AraC"/>
    <property type="match status" value="1"/>
</dbReference>
<evidence type="ECO:0000256" key="2">
    <source>
        <dbReference type="ARBA" id="ARBA00023125"/>
    </source>
</evidence>
<organism evidence="5 6">
    <name type="scientific">Prevotella koreensis</name>
    <dbReference type="NCBI Taxonomy" id="2490854"/>
    <lineage>
        <taxon>Bacteria</taxon>
        <taxon>Pseudomonadati</taxon>
        <taxon>Bacteroidota</taxon>
        <taxon>Bacteroidia</taxon>
        <taxon>Bacteroidales</taxon>
        <taxon>Prevotellaceae</taxon>
        <taxon>Prevotella</taxon>
    </lineage>
</organism>
<dbReference type="SUPFAM" id="SSF46689">
    <property type="entry name" value="Homeodomain-like"/>
    <property type="match status" value="1"/>
</dbReference>
<dbReference type="SMART" id="SM00342">
    <property type="entry name" value="HTH_ARAC"/>
    <property type="match status" value="1"/>
</dbReference>
<keyword evidence="3" id="KW-0804">Transcription</keyword>
<evidence type="ECO:0000256" key="1">
    <source>
        <dbReference type="ARBA" id="ARBA00023015"/>
    </source>
</evidence>
<protein>
    <submittedName>
        <fullName evidence="5">AraC family transcriptional regulator</fullName>
    </submittedName>
</protein>
<keyword evidence="1" id="KW-0805">Transcription regulation</keyword>
<keyword evidence="6" id="KW-1185">Reference proteome</keyword>
<dbReference type="Gene3D" id="1.10.10.60">
    <property type="entry name" value="Homeodomain-like"/>
    <property type="match status" value="1"/>
</dbReference>
<dbReference type="GO" id="GO:0043565">
    <property type="term" value="F:sequence-specific DNA binding"/>
    <property type="evidence" value="ECO:0007669"/>
    <property type="project" value="InterPro"/>
</dbReference>